<keyword evidence="5" id="KW-1185">Reference proteome</keyword>
<feature type="compositionally biased region" description="Basic and acidic residues" evidence="2">
    <location>
        <begin position="787"/>
        <end position="797"/>
    </location>
</feature>
<sequence>MESYASVEMEDYWNEVRTIRRSTIHHQEEDHRSHDDDAESDETFLEELGIPFKGESELSEDNLSYAKFAGTLNPRQEEALKRRVRTVNATLRKKKLRSKNQKPDIRNFFANTDNSSTGTRSRSATPDSLDSVSPPRTPPDPNPKAWVDPYLSRSRGSLDSGNHSLVTSPSIHTSPGGFTPITHVDHTSLSVHHHHDPHSDSQYSHHRHQRHSDGRRLTPPDNISRYGINLDSRGNSPMYRAPSLDLLPKPTNGKNLQRQRSYARDIARDMKQYYSKQGLYEFNPAAMYDNPPEIKVLGYRHIGSVHIPHARCKEKRPSLESYTSTSTHHSSHDDLDIKDPRKVSSELRKSHSIKLKDSRSTLKVRDIKENKEKKDSIEKRENQENRPRSTSTTDLGFKIIYSKKDEEFPGLVLELPRSGQSRMDWLVETDLTKLSSLALLELDILFTEQNINHRWRKLKKKKHKEADSGVFGVDLETLLDRDRNLFTETITETNVPLVLYKLVWQLERHGLREEGILRVPGHRSKTEHLRKTLDSLFYSEPASADAALRGATANDVASLIKTFLRELPRPLLTETYMPAFYKAHRIQNIGERVMALTMLVLLLPRSHRDTLFVVLELCANITQYESKNKMSLYNVAMIMAPNLFLPHLNTRSKLHLRSEDKEQQLNSEMTYASVTTQLTQALIKYREIIWTVPHRLMAQIRRQYQAEALRQQNNNKPMRRLLSRKSKMECIQRPIENEVDYQEGVLRVSAPQFNKLRYPVKLDAHMTAKDMLTRFIEELTTLPETPGRVEGRREQQYRKGSGGSSSIRVHSPQHFMACILQGSMKNALEHHAVHERGGNIGE</sequence>
<feature type="compositionally biased region" description="Basic and acidic residues" evidence="2">
    <location>
        <begin position="330"/>
        <end position="339"/>
    </location>
</feature>
<dbReference type="Pfam" id="PF00620">
    <property type="entry name" value="RhoGAP"/>
    <property type="match status" value="1"/>
</dbReference>
<dbReference type="PROSITE" id="PS50238">
    <property type="entry name" value="RHOGAP"/>
    <property type="match status" value="1"/>
</dbReference>
<dbReference type="EMBL" id="CAXKWB010059549">
    <property type="protein sequence ID" value="CAL4182124.1"/>
    <property type="molecule type" value="Genomic_DNA"/>
</dbReference>
<accession>A0AAV2SFP8</accession>
<feature type="compositionally biased region" description="Polar residues" evidence="2">
    <location>
        <begin position="154"/>
        <end position="173"/>
    </location>
</feature>
<dbReference type="AlphaFoldDB" id="A0AAV2SFP8"/>
<feature type="region of interest" description="Disordered" evidence="2">
    <location>
        <begin position="311"/>
        <end position="339"/>
    </location>
</feature>
<dbReference type="SMART" id="SM00324">
    <property type="entry name" value="RhoGAP"/>
    <property type="match status" value="1"/>
</dbReference>
<dbReference type="Gene3D" id="1.10.555.10">
    <property type="entry name" value="Rho GTPase activation protein"/>
    <property type="match status" value="1"/>
</dbReference>
<evidence type="ECO:0000259" key="3">
    <source>
        <dbReference type="PROSITE" id="PS50238"/>
    </source>
</evidence>
<dbReference type="SUPFAM" id="SSF48350">
    <property type="entry name" value="GTPase activation domain, GAP"/>
    <property type="match status" value="1"/>
</dbReference>
<dbReference type="Proteomes" id="UP001497623">
    <property type="component" value="Unassembled WGS sequence"/>
</dbReference>
<name>A0AAV2SFP8_MEGNR</name>
<dbReference type="GO" id="GO:0005096">
    <property type="term" value="F:GTPase activator activity"/>
    <property type="evidence" value="ECO:0007669"/>
    <property type="project" value="UniProtKB-KW"/>
</dbReference>
<dbReference type="InterPro" id="IPR000198">
    <property type="entry name" value="RhoGAP_dom"/>
</dbReference>
<gene>
    <name evidence="4" type="ORF">MNOR_LOCUS35504</name>
</gene>
<evidence type="ECO:0000313" key="4">
    <source>
        <dbReference type="EMBL" id="CAL4182124.1"/>
    </source>
</evidence>
<dbReference type="PANTHER" id="PTHR14963:SF1">
    <property type="entry name" value="RHO GTPASE-ACTIVATING PROTEIN CONUNDRUM"/>
    <property type="match status" value="1"/>
</dbReference>
<dbReference type="GO" id="GO:0007165">
    <property type="term" value="P:signal transduction"/>
    <property type="evidence" value="ECO:0007669"/>
    <property type="project" value="InterPro"/>
</dbReference>
<proteinExistence type="predicted"/>
<feature type="region of interest" description="Disordered" evidence="2">
    <location>
        <begin position="359"/>
        <end position="392"/>
    </location>
</feature>
<keyword evidence="1" id="KW-0343">GTPase activation</keyword>
<dbReference type="GO" id="GO:0030833">
    <property type="term" value="P:regulation of actin filament polymerization"/>
    <property type="evidence" value="ECO:0007669"/>
    <property type="project" value="TreeGrafter"/>
</dbReference>
<dbReference type="InterPro" id="IPR008936">
    <property type="entry name" value="Rho_GTPase_activation_prot"/>
</dbReference>
<feature type="domain" description="Rho-GAP" evidence="3">
    <location>
        <begin position="473"/>
        <end position="690"/>
    </location>
</feature>
<evidence type="ECO:0000313" key="5">
    <source>
        <dbReference type="Proteomes" id="UP001497623"/>
    </source>
</evidence>
<reference evidence="4 5" key="1">
    <citation type="submission" date="2024-05" db="EMBL/GenBank/DDBJ databases">
        <authorList>
            <person name="Wallberg A."/>
        </authorList>
    </citation>
    <scope>NUCLEOTIDE SEQUENCE [LARGE SCALE GENOMIC DNA]</scope>
</reference>
<comment type="caution">
    <text evidence="4">The sequence shown here is derived from an EMBL/GenBank/DDBJ whole genome shotgun (WGS) entry which is preliminary data.</text>
</comment>
<evidence type="ECO:0000256" key="2">
    <source>
        <dbReference type="SAM" id="MobiDB-lite"/>
    </source>
</evidence>
<evidence type="ECO:0000256" key="1">
    <source>
        <dbReference type="ARBA" id="ARBA00022468"/>
    </source>
</evidence>
<protein>
    <recommendedName>
        <fullName evidence="3">Rho-GAP domain-containing protein</fullName>
    </recommendedName>
</protein>
<dbReference type="GO" id="GO:0005737">
    <property type="term" value="C:cytoplasm"/>
    <property type="evidence" value="ECO:0007669"/>
    <property type="project" value="TreeGrafter"/>
</dbReference>
<feature type="compositionally biased region" description="Basic and acidic residues" evidence="2">
    <location>
        <begin position="359"/>
        <end position="387"/>
    </location>
</feature>
<feature type="region of interest" description="Disordered" evidence="2">
    <location>
        <begin position="783"/>
        <end position="808"/>
    </location>
</feature>
<organism evidence="4 5">
    <name type="scientific">Meganyctiphanes norvegica</name>
    <name type="common">Northern krill</name>
    <name type="synonym">Thysanopoda norvegica</name>
    <dbReference type="NCBI Taxonomy" id="48144"/>
    <lineage>
        <taxon>Eukaryota</taxon>
        <taxon>Metazoa</taxon>
        <taxon>Ecdysozoa</taxon>
        <taxon>Arthropoda</taxon>
        <taxon>Crustacea</taxon>
        <taxon>Multicrustacea</taxon>
        <taxon>Malacostraca</taxon>
        <taxon>Eumalacostraca</taxon>
        <taxon>Eucarida</taxon>
        <taxon>Euphausiacea</taxon>
        <taxon>Euphausiidae</taxon>
        <taxon>Meganyctiphanes</taxon>
    </lineage>
</organism>
<dbReference type="GO" id="GO:0051056">
    <property type="term" value="P:regulation of small GTPase mediated signal transduction"/>
    <property type="evidence" value="ECO:0007669"/>
    <property type="project" value="TreeGrafter"/>
</dbReference>
<feature type="compositionally biased region" description="Polar residues" evidence="2">
    <location>
        <begin position="109"/>
        <end position="131"/>
    </location>
</feature>
<dbReference type="PANTHER" id="PTHR14963">
    <property type="entry name" value="RHO GTPASE ACTIVATING PROTEIN 18,19-RELATED"/>
    <property type="match status" value="1"/>
</dbReference>
<feature type="non-terminal residue" evidence="4">
    <location>
        <position position="842"/>
    </location>
</feature>
<feature type="region of interest" description="Disordered" evidence="2">
    <location>
        <begin position="95"/>
        <end position="222"/>
    </location>
</feature>